<protein>
    <submittedName>
        <fullName evidence="1">Uncharacterized protein</fullName>
    </submittedName>
</protein>
<evidence type="ECO:0000313" key="1">
    <source>
        <dbReference type="EMBL" id="KAG0409845.1"/>
    </source>
</evidence>
<accession>A0AC60NRV5</accession>
<comment type="caution">
    <text evidence="1">The sequence shown here is derived from an EMBL/GenBank/DDBJ whole genome shotgun (WGS) entry which is preliminary data.</text>
</comment>
<evidence type="ECO:0000313" key="2">
    <source>
        <dbReference type="Proteomes" id="UP000805193"/>
    </source>
</evidence>
<keyword evidence="2" id="KW-1185">Reference proteome</keyword>
<reference evidence="1 2" key="1">
    <citation type="journal article" date="2020" name="Cell">
        <title>Large-Scale Comparative Analyses of Tick Genomes Elucidate Their Genetic Diversity and Vector Capacities.</title>
        <authorList>
            <consortium name="Tick Genome and Microbiome Consortium (TIGMIC)"/>
            <person name="Jia N."/>
            <person name="Wang J."/>
            <person name="Shi W."/>
            <person name="Du L."/>
            <person name="Sun Y."/>
            <person name="Zhan W."/>
            <person name="Jiang J.F."/>
            <person name="Wang Q."/>
            <person name="Zhang B."/>
            <person name="Ji P."/>
            <person name="Bell-Sakyi L."/>
            <person name="Cui X.M."/>
            <person name="Yuan T.T."/>
            <person name="Jiang B.G."/>
            <person name="Yang W.F."/>
            <person name="Lam T.T."/>
            <person name="Chang Q.C."/>
            <person name="Ding S.J."/>
            <person name="Wang X.J."/>
            <person name="Zhu J.G."/>
            <person name="Ruan X.D."/>
            <person name="Zhao L."/>
            <person name="Wei J.T."/>
            <person name="Ye R.Z."/>
            <person name="Que T.C."/>
            <person name="Du C.H."/>
            <person name="Zhou Y.H."/>
            <person name="Cheng J.X."/>
            <person name="Dai P.F."/>
            <person name="Guo W.B."/>
            <person name="Han X.H."/>
            <person name="Huang E.J."/>
            <person name="Li L.F."/>
            <person name="Wei W."/>
            <person name="Gao Y.C."/>
            <person name="Liu J.Z."/>
            <person name="Shao H.Z."/>
            <person name="Wang X."/>
            <person name="Wang C.C."/>
            <person name="Yang T.C."/>
            <person name="Huo Q.B."/>
            <person name="Li W."/>
            <person name="Chen H.Y."/>
            <person name="Chen S.E."/>
            <person name="Zhou L.G."/>
            <person name="Ni X.B."/>
            <person name="Tian J.H."/>
            <person name="Sheng Y."/>
            <person name="Liu T."/>
            <person name="Pan Y.S."/>
            <person name="Xia L.Y."/>
            <person name="Li J."/>
            <person name="Zhao F."/>
            <person name="Cao W.C."/>
        </authorList>
    </citation>
    <scope>NUCLEOTIDE SEQUENCE [LARGE SCALE GENOMIC DNA]</scope>
    <source>
        <strain evidence="1">Iper-2018</strain>
    </source>
</reference>
<dbReference type="Proteomes" id="UP000805193">
    <property type="component" value="Unassembled WGS sequence"/>
</dbReference>
<proteinExistence type="predicted"/>
<dbReference type="EMBL" id="JABSTQ010011586">
    <property type="protein sequence ID" value="KAG0409845.1"/>
    <property type="molecule type" value="Genomic_DNA"/>
</dbReference>
<sequence length="230" mass="24743">MLVPAVLAKQSHRIGVLLIEVGWTKPDPATTTERKSTPVATNRHSSGTEQHLDMDEEGRRRSERNRTRQTAAAGPPRLPVTVTTGAGSTSLGGSDDATTSQDGVAGQYSERSDIDTVGQSSTSTWTRKGGGGANGTGPDRLRQRALPDFQSPLLLEQGARALAVATTQPRAKMAWQVNIRNAPTSTPWGNPGTPDTISYDDRHESQLISAETLFLASRPWFGAHVRSFCR</sequence>
<name>A0AC60NRV5_IXOPE</name>
<organism evidence="1 2">
    <name type="scientific">Ixodes persulcatus</name>
    <name type="common">Taiga tick</name>
    <dbReference type="NCBI Taxonomy" id="34615"/>
    <lineage>
        <taxon>Eukaryota</taxon>
        <taxon>Metazoa</taxon>
        <taxon>Ecdysozoa</taxon>
        <taxon>Arthropoda</taxon>
        <taxon>Chelicerata</taxon>
        <taxon>Arachnida</taxon>
        <taxon>Acari</taxon>
        <taxon>Parasitiformes</taxon>
        <taxon>Ixodida</taxon>
        <taxon>Ixodoidea</taxon>
        <taxon>Ixodidae</taxon>
        <taxon>Ixodinae</taxon>
        <taxon>Ixodes</taxon>
    </lineage>
</organism>
<gene>
    <name evidence="1" type="ORF">HPB47_013034</name>
</gene>